<evidence type="ECO:0000313" key="2">
    <source>
        <dbReference type="Proteomes" id="UP000027120"/>
    </source>
</evidence>
<reference evidence="1 2" key="1">
    <citation type="submission" date="2014-04" db="EMBL/GenBank/DDBJ databases">
        <authorList>
            <consortium name="International Citrus Genome Consortium"/>
            <person name="Gmitter F."/>
            <person name="Chen C."/>
            <person name="Farmerie W."/>
            <person name="Harkins T."/>
            <person name="Desany B."/>
            <person name="Mohiuddin M."/>
            <person name="Kodira C."/>
            <person name="Borodovsky M."/>
            <person name="Lomsadze A."/>
            <person name="Burns P."/>
            <person name="Jenkins J."/>
            <person name="Prochnik S."/>
            <person name="Shu S."/>
            <person name="Chapman J."/>
            <person name="Pitluck S."/>
            <person name="Schmutz J."/>
            <person name="Rokhsar D."/>
        </authorList>
    </citation>
    <scope>NUCLEOTIDE SEQUENCE</scope>
</reference>
<protein>
    <submittedName>
        <fullName evidence="1">Uncharacterized protein</fullName>
    </submittedName>
</protein>
<dbReference type="EMBL" id="KK785703">
    <property type="protein sequence ID" value="KDO41136.1"/>
    <property type="molecule type" value="Genomic_DNA"/>
</dbReference>
<gene>
    <name evidence="1" type="ORF">CISIN_1g0434342mg</name>
</gene>
<dbReference type="Proteomes" id="UP000027120">
    <property type="component" value="Unassembled WGS sequence"/>
</dbReference>
<keyword evidence="2" id="KW-1185">Reference proteome</keyword>
<sequence length="18" mass="2032">MHSPKCRTKAFQIIAGFP</sequence>
<accession>A0A067DRB2</accession>
<name>A0A067DRB2_CITSI</name>
<organism evidence="1 2">
    <name type="scientific">Citrus sinensis</name>
    <name type="common">Sweet orange</name>
    <name type="synonym">Citrus aurantium var. sinensis</name>
    <dbReference type="NCBI Taxonomy" id="2711"/>
    <lineage>
        <taxon>Eukaryota</taxon>
        <taxon>Viridiplantae</taxon>
        <taxon>Streptophyta</taxon>
        <taxon>Embryophyta</taxon>
        <taxon>Tracheophyta</taxon>
        <taxon>Spermatophyta</taxon>
        <taxon>Magnoliopsida</taxon>
        <taxon>eudicotyledons</taxon>
        <taxon>Gunneridae</taxon>
        <taxon>Pentapetalae</taxon>
        <taxon>rosids</taxon>
        <taxon>malvids</taxon>
        <taxon>Sapindales</taxon>
        <taxon>Rutaceae</taxon>
        <taxon>Aurantioideae</taxon>
        <taxon>Citrus</taxon>
    </lineage>
</organism>
<feature type="non-terminal residue" evidence="1">
    <location>
        <position position="18"/>
    </location>
</feature>
<proteinExistence type="predicted"/>
<evidence type="ECO:0000313" key="1">
    <source>
        <dbReference type="EMBL" id="KDO41136.1"/>
    </source>
</evidence>
<dbReference type="AlphaFoldDB" id="A0A067DRB2"/>